<dbReference type="EC" id="3.5.4.34" evidence="8"/>
<accession>A0A9P6J0V9</accession>
<evidence type="ECO:0000256" key="5">
    <source>
        <dbReference type="ARBA" id="ARBA00037026"/>
    </source>
</evidence>
<evidence type="ECO:0000313" key="15">
    <source>
        <dbReference type="Proteomes" id="UP000749646"/>
    </source>
</evidence>
<comment type="similarity">
    <text evidence="7">Belongs to the ADAT1 family.</text>
</comment>
<keyword evidence="3" id="KW-0378">Hydrolase</keyword>
<evidence type="ECO:0000256" key="7">
    <source>
        <dbReference type="ARBA" id="ARBA00038326"/>
    </source>
</evidence>
<evidence type="ECO:0000256" key="2">
    <source>
        <dbReference type="ARBA" id="ARBA00022723"/>
    </source>
</evidence>
<evidence type="ECO:0000256" key="6">
    <source>
        <dbReference type="ARBA" id="ARBA00037784"/>
    </source>
</evidence>
<keyword evidence="15" id="KW-1185">Reference proteome</keyword>
<keyword evidence="1" id="KW-0819">tRNA processing</keyword>
<keyword evidence="2" id="KW-0479">Metal-binding</keyword>
<evidence type="ECO:0000256" key="10">
    <source>
        <dbReference type="ARBA" id="ARBA00041760"/>
    </source>
</evidence>
<evidence type="ECO:0000313" key="14">
    <source>
        <dbReference type="EMBL" id="KAF9956450.1"/>
    </source>
</evidence>
<dbReference type="PANTHER" id="PTHR46516">
    <property type="entry name" value="TRNA-SPECIFIC ADENOSINE DEAMINASE 1"/>
    <property type="match status" value="1"/>
</dbReference>
<name>A0A9P6J0V9_9FUNG</name>
<evidence type="ECO:0000256" key="9">
    <source>
        <dbReference type="ARBA" id="ARBA00040502"/>
    </source>
</evidence>
<evidence type="ECO:0000256" key="12">
    <source>
        <dbReference type="SAM" id="MobiDB-lite"/>
    </source>
</evidence>
<dbReference type="GO" id="GO:0046872">
    <property type="term" value="F:metal ion binding"/>
    <property type="evidence" value="ECO:0007669"/>
    <property type="project" value="UniProtKB-KW"/>
</dbReference>
<feature type="compositionally biased region" description="Polar residues" evidence="12">
    <location>
        <begin position="125"/>
        <end position="134"/>
    </location>
</feature>
<reference evidence="14" key="1">
    <citation type="journal article" date="2020" name="Fungal Divers.">
        <title>Resolving the Mortierellaceae phylogeny through synthesis of multi-gene phylogenetics and phylogenomics.</title>
        <authorList>
            <person name="Vandepol N."/>
            <person name="Liber J."/>
            <person name="Desiro A."/>
            <person name="Na H."/>
            <person name="Kennedy M."/>
            <person name="Barry K."/>
            <person name="Grigoriev I.V."/>
            <person name="Miller A.N."/>
            <person name="O'Donnell K."/>
            <person name="Stajich J.E."/>
            <person name="Bonito G."/>
        </authorList>
    </citation>
    <scope>NUCLEOTIDE SEQUENCE</scope>
    <source>
        <strain evidence="14">MES-2147</strain>
    </source>
</reference>
<dbReference type="GO" id="GO:0003723">
    <property type="term" value="F:RNA binding"/>
    <property type="evidence" value="ECO:0007669"/>
    <property type="project" value="InterPro"/>
</dbReference>
<dbReference type="OrthoDB" id="10268011at2759"/>
<dbReference type="InterPro" id="IPR002466">
    <property type="entry name" value="A_deamin"/>
</dbReference>
<evidence type="ECO:0000256" key="1">
    <source>
        <dbReference type="ARBA" id="ARBA00022694"/>
    </source>
</evidence>
<dbReference type="GO" id="GO:0008033">
    <property type="term" value="P:tRNA processing"/>
    <property type="evidence" value="ECO:0007669"/>
    <property type="project" value="UniProtKB-KW"/>
</dbReference>
<comment type="catalytic activity">
    <reaction evidence="11">
        <text>adenosine(37) in tRNA(Ala) + H2O + H(+) = inosine(37) in tRNA(Ala) + NH4(+)</text>
        <dbReference type="Rhea" id="RHEA:50968"/>
        <dbReference type="Rhea" id="RHEA-COMP:12855"/>
        <dbReference type="Rhea" id="RHEA-COMP:12856"/>
        <dbReference type="ChEBI" id="CHEBI:15377"/>
        <dbReference type="ChEBI" id="CHEBI:15378"/>
        <dbReference type="ChEBI" id="CHEBI:28938"/>
        <dbReference type="ChEBI" id="CHEBI:74411"/>
        <dbReference type="ChEBI" id="CHEBI:82852"/>
        <dbReference type="EC" id="3.5.4.34"/>
    </reaction>
</comment>
<gene>
    <name evidence="14" type="ORF">BGZ65_002705</name>
</gene>
<dbReference type="Proteomes" id="UP000749646">
    <property type="component" value="Unassembled WGS sequence"/>
</dbReference>
<dbReference type="AlphaFoldDB" id="A0A9P6J0V9"/>
<dbReference type="PANTHER" id="PTHR46516:SF1">
    <property type="entry name" value="TRNA-SPECIFIC ADENOSINE DEAMINASE 1"/>
    <property type="match status" value="1"/>
</dbReference>
<feature type="region of interest" description="Disordered" evidence="12">
    <location>
        <begin position="110"/>
        <end position="134"/>
    </location>
</feature>
<sequence>MDRRDKFDGVRYQLHPIQIYETSLQFEFSKEGMTLQSEKEGISWIASEPLITEVLVNGCKAGASSKQPIQSRSRSRLCKVSMFKSSVDLWKTLPESAFSKLEQYSTLNRVLRPSESEDDGERNGNGVTQENTTTTYGEWKGLAKEYNEAKKCLLANAFQNWVRGDKALAKFNIHGDLIVV</sequence>
<feature type="domain" description="A to I editase" evidence="13">
    <location>
        <begin position="11"/>
        <end position="163"/>
    </location>
</feature>
<evidence type="ECO:0000256" key="11">
    <source>
        <dbReference type="ARBA" id="ARBA00047635"/>
    </source>
</evidence>
<evidence type="ECO:0000256" key="8">
    <source>
        <dbReference type="ARBA" id="ARBA00038940"/>
    </source>
</evidence>
<comment type="caution">
    <text evidence="14">The sequence shown here is derived from an EMBL/GenBank/DDBJ whole genome shotgun (WGS) entry which is preliminary data.</text>
</comment>
<protein>
    <recommendedName>
        <fullName evidence="9">tRNA-specific adenosine deaminase 1</fullName>
        <ecNumber evidence="8">3.5.4.34</ecNumber>
    </recommendedName>
    <alternativeName>
        <fullName evidence="10">tRNA-specific adenosine-37 deaminase</fullName>
    </alternativeName>
</protein>
<evidence type="ECO:0000256" key="3">
    <source>
        <dbReference type="ARBA" id="ARBA00022801"/>
    </source>
</evidence>
<dbReference type="Pfam" id="PF02137">
    <property type="entry name" value="A_deamin"/>
    <property type="match status" value="1"/>
</dbReference>
<comment type="cofactor">
    <cofactor evidence="5">
        <name>1D-myo-inositol hexakisphosphate</name>
        <dbReference type="ChEBI" id="CHEBI:58130"/>
    </cofactor>
</comment>
<comment type="function">
    <text evidence="6">Specifically deaminates adenosine-37 to inosine in tRNA-Ala.</text>
</comment>
<proteinExistence type="inferred from homology"/>
<evidence type="ECO:0000259" key="13">
    <source>
        <dbReference type="Pfam" id="PF02137"/>
    </source>
</evidence>
<evidence type="ECO:0000256" key="4">
    <source>
        <dbReference type="ARBA" id="ARBA00022833"/>
    </source>
</evidence>
<keyword evidence="4" id="KW-0862">Zinc</keyword>
<dbReference type="GO" id="GO:0043829">
    <property type="term" value="F:tRNA-specific adenosine-37 deaminase activity"/>
    <property type="evidence" value="ECO:0007669"/>
    <property type="project" value="UniProtKB-EC"/>
</dbReference>
<organism evidence="14 15">
    <name type="scientific">Modicella reniformis</name>
    <dbReference type="NCBI Taxonomy" id="1440133"/>
    <lineage>
        <taxon>Eukaryota</taxon>
        <taxon>Fungi</taxon>
        <taxon>Fungi incertae sedis</taxon>
        <taxon>Mucoromycota</taxon>
        <taxon>Mortierellomycotina</taxon>
        <taxon>Mortierellomycetes</taxon>
        <taxon>Mortierellales</taxon>
        <taxon>Mortierellaceae</taxon>
        <taxon>Modicella</taxon>
    </lineage>
</organism>
<dbReference type="EMBL" id="JAAAHW010006684">
    <property type="protein sequence ID" value="KAF9956450.1"/>
    <property type="molecule type" value="Genomic_DNA"/>
</dbReference>